<name>A0A118JVL7_CYNCS</name>
<dbReference type="Proteomes" id="UP000243975">
    <property type="component" value="Unassembled WGS sequence"/>
</dbReference>
<proteinExistence type="predicted"/>
<dbReference type="AlphaFoldDB" id="A0A118JVL7"/>
<evidence type="ECO:0000313" key="2">
    <source>
        <dbReference type="Proteomes" id="UP000243975"/>
    </source>
</evidence>
<reference evidence="1 2" key="1">
    <citation type="journal article" date="2016" name="Sci. Rep.">
        <title>The genome sequence of the outbreeding globe artichoke constructed de novo incorporating a phase-aware low-pass sequencing strategy of F1 progeny.</title>
        <authorList>
            <person name="Scaglione D."/>
            <person name="Reyes-Chin-Wo S."/>
            <person name="Acquadro A."/>
            <person name="Froenicke L."/>
            <person name="Portis E."/>
            <person name="Beitel C."/>
            <person name="Tirone M."/>
            <person name="Mauro R."/>
            <person name="Lo Monaco A."/>
            <person name="Mauromicale G."/>
            <person name="Faccioli P."/>
            <person name="Cattivelli L."/>
            <person name="Rieseberg L."/>
            <person name="Michelmore R."/>
            <person name="Lanteri S."/>
        </authorList>
    </citation>
    <scope>NUCLEOTIDE SEQUENCE [LARGE SCALE GENOMIC DNA]</scope>
    <source>
        <strain evidence="1">2C</strain>
    </source>
</reference>
<protein>
    <submittedName>
        <fullName evidence="1">Uncharacterized protein</fullName>
    </submittedName>
</protein>
<keyword evidence="2" id="KW-1185">Reference proteome</keyword>
<sequence length="140" mass="15305">MTAVKSSANDAVSVNAAVAGDLRDRKTMTSWKVLKEIETDLESNASSSEDMEYYSPKSVVAKKWPVTVKEVNLSGVRFCDQVTRIRAEDSQIGEDIGEFCIGKFGGAGNGRVDVMIFSRRPSPLSGKEVKRCRAGRVTLK</sequence>
<comment type="caution">
    <text evidence="1">The sequence shown here is derived from an EMBL/GenBank/DDBJ whole genome shotgun (WGS) entry which is preliminary data.</text>
</comment>
<dbReference type="EMBL" id="LEKV01004809">
    <property type="protein sequence ID" value="KVH92710.1"/>
    <property type="molecule type" value="Genomic_DNA"/>
</dbReference>
<dbReference type="Gramene" id="KVH92710">
    <property type="protein sequence ID" value="KVH92710"/>
    <property type="gene ID" value="Ccrd_005248"/>
</dbReference>
<accession>A0A118JVL7</accession>
<gene>
    <name evidence="1" type="ORF">Ccrd_005248</name>
</gene>
<evidence type="ECO:0000313" key="1">
    <source>
        <dbReference type="EMBL" id="KVH92710.1"/>
    </source>
</evidence>
<organism evidence="1 2">
    <name type="scientific">Cynara cardunculus var. scolymus</name>
    <name type="common">Globe artichoke</name>
    <name type="synonym">Cynara scolymus</name>
    <dbReference type="NCBI Taxonomy" id="59895"/>
    <lineage>
        <taxon>Eukaryota</taxon>
        <taxon>Viridiplantae</taxon>
        <taxon>Streptophyta</taxon>
        <taxon>Embryophyta</taxon>
        <taxon>Tracheophyta</taxon>
        <taxon>Spermatophyta</taxon>
        <taxon>Magnoliopsida</taxon>
        <taxon>eudicotyledons</taxon>
        <taxon>Gunneridae</taxon>
        <taxon>Pentapetalae</taxon>
        <taxon>asterids</taxon>
        <taxon>campanulids</taxon>
        <taxon>Asterales</taxon>
        <taxon>Asteraceae</taxon>
        <taxon>Carduoideae</taxon>
        <taxon>Cardueae</taxon>
        <taxon>Carduinae</taxon>
        <taxon>Cynara</taxon>
    </lineage>
</organism>